<dbReference type="EC" id="5.4.2.11" evidence="6 10"/>
<feature type="binding site" evidence="6 8">
    <location>
        <position position="60"/>
    </location>
    <ligand>
        <name>substrate</name>
    </ligand>
</feature>
<feature type="binding site" evidence="6 8">
    <location>
        <begin position="114"/>
        <end position="115"/>
    </location>
    <ligand>
        <name>substrate</name>
    </ligand>
</feature>
<protein>
    <recommendedName>
        <fullName evidence="6 10">2,3-bisphosphoglycerate-dependent phosphoglycerate mutase</fullName>
        <shortName evidence="6">BPG-dependent PGAM</shortName>
        <shortName evidence="6">PGAM</shortName>
        <shortName evidence="6">Phosphoglyceromutase</shortName>
        <shortName evidence="6">dPGM</shortName>
        <ecNumber evidence="6 10">5.4.2.11</ecNumber>
    </recommendedName>
</protein>
<feature type="active site" description="Tele-phosphohistidine intermediate" evidence="6 7">
    <location>
        <position position="9"/>
    </location>
</feature>
<dbReference type="EMBL" id="JXUW01000006">
    <property type="protein sequence ID" value="KJE77220.1"/>
    <property type="molecule type" value="Genomic_DNA"/>
</dbReference>
<dbReference type="GO" id="GO:0004619">
    <property type="term" value="F:phosphoglycerate mutase activity"/>
    <property type="evidence" value="ECO:0007669"/>
    <property type="project" value="UniProtKB-UniRule"/>
</dbReference>
<dbReference type="GO" id="GO:0006096">
    <property type="term" value="P:glycolytic process"/>
    <property type="evidence" value="ECO:0007669"/>
    <property type="project" value="UniProtKB-UniRule"/>
</dbReference>
<feature type="active site" description="Proton donor/acceptor" evidence="6 7">
    <location>
        <position position="87"/>
    </location>
</feature>
<evidence type="ECO:0000256" key="7">
    <source>
        <dbReference type="PIRSR" id="PIRSR613078-1"/>
    </source>
</evidence>
<name>A0A0D8FVC7_9ACTN</name>
<evidence type="ECO:0000256" key="1">
    <source>
        <dbReference type="ARBA" id="ARBA00000380"/>
    </source>
</evidence>
<evidence type="ECO:0000256" key="2">
    <source>
        <dbReference type="ARBA" id="ARBA00006717"/>
    </source>
</evidence>
<feature type="binding site" evidence="6 8">
    <location>
        <position position="98"/>
    </location>
    <ligand>
        <name>substrate</name>
    </ligand>
</feature>
<comment type="function">
    <text evidence="6 10">Catalyzes the interconversion of 2-phosphoglycerate and 3-phosphoglycerate.</text>
</comment>
<dbReference type="Proteomes" id="UP000032336">
    <property type="component" value="Unassembled WGS sequence"/>
</dbReference>
<comment type="pathway">
    <text evidence="6 10">Carbohydrate degradation; glycolysis; pyruvate from D-glyceraldehyde 3-phosphate: step 3/5.</text>
</comment>
<feature type="binding site" evidence="6 8">
    <location>
        <begin position="21"/>
        <end position="22"/>
    </location>
    <ligand>
        <name>substrate</name>
    </ligand>
</feature>
<proteinExistence type="inferred from homology"/>
<feature type="binding site" evidence="6 8">
    <location>
        <begin position="87"/>
        <end position="90"/>
    </location>
    <ligand>
        <name>substrate</name>
    </ligand>
</feature>
<dbReference type="GeneID" id="78372203"/>
<dbReference type="SUPFAM" id="SSF53254">
    <property type="entry name" value="Phosphoglycerate mutase-like"/>
    <property type="match status" value="1"/>
</dbReference>
<dbReference type="InterPro" id="IPR001345">
    <property type="entry name" value="PG/BPGM_mutase_AS"/>
</dbReference>
<dbReference type="Gene3D" id="3.40.50.1240">
    <property type="entry name" value="Phosphoglycerate mutase-like"/>
    <property type="match status" value="1"/>
</dbReference>
<comment type="similarity">
    <text evidence="2 6">Belongs to the phosphoglycerate mutase family. BPG-dependent PGAM subfamily.</text>
</comment>
<dbReference type="FunFam" id="3.40.50.1240:FF:000003">
    <property type="entry name" value="2,3-bisphosphoglycerate-dependent phosphoglycerate mutase"/>
    <property type="match status" value="1"/>
</dbReference>
<evidence type="ECO:0000256" key="9">
    <source>
        <dbReference type="PIRSR" id="PIRSR613078-3"/>
    </source>
</evidence>
<evidence type="ECO:0000256" key="4">
    <source>
        <dbReference type="ARBA" id="ARBA00023152"/>
    </source>
</evidence>
<reference evidence="11 12" key="1">
    <citation type="submission" date="2015-01" db="EMBL/GenBank/DDBJ databases">
        <title>Draft genome of the acidophilic iron oxidizer Ferrimicrobium acidiphilum strain T23.</title>
        <authorList>
            <person name="Poehlein A."/>
            <person name="Eisen S."/>
            <person name="Schloemann M."/>
            <person name="Johnson B.D."/>
            <person name="Daniel R."/>
            <person name="Muehling M."/>
        </authorList>
    </citation>
    <scope>NUCLEOTIDE SEQUENCE [LARGE SCALE GENOMIC DNA]</scope>
    <source>
        <strain evidence="11 12">T23</strain>
    </source>
</reference>
<dbReference type="PATRIC" id="fig|1121877.4.peg.999"/>
<keyword evidence="4 6" id="KW-0324">Glycolysis</keyword>
<evidence type="ECO:0000256" key="3">
    <source>
        <dbReference type="ARBA" id="ARBA00022432"/>
    </source>
</evidence>
<sequence>MATLILLRHGQSTYNQENRFTGWVDVDLTPTGYEEAEKAGKLLKEAGLTPDIVLTSVLKRCIYTTDTVLRVLDRSWVPVEKSWRLNERHYGGLSGLNKAETAERFGPEQVKIWRRSYDVQPPRTSDEDHQRLMADPRYKDLRSTDVPYTEALADVLVRVMPYWETRIEPLLQDEQVVLVSAHGNSLRAMVKFLESIPDDEIVGYEIANGEPIVYELDQDNKVISKTVL</sequence>
<feature type="binding site" evidence="6 8">
    <location>
        <begin position="183"/>
        <end position="184"/>
    </location>
    <ligand>
        <name>substrate</name>
    </ligand>
</feature>
<dbReference type="HAMAP" id="MF_01039">
    <property type="entry name" value="PGAM_GpmA"/>
    <property type="match status" value="1"/>
</dbReference>
<dbReference type="eggNOG" id="COG0588">
    <property type="taxonomic scope" value="Bacteria"/>
</dbReference>
<dbReference type="AlphaFoldDB" id="A0A0D8FVC7"/>
<comment type="caution">
    <text evidence="11">The sequence shown here is derived from an EMBL/GenBank/DDBJ whole genome shotgun (WGS) entry which is preliminary data.</text>
</comment>
<dbReference type="InterPro" id="IPR013078">
    <property type="entry name" value="His_Pase_superF_clade-1"/>
</dbReference>
<evidence type="ECO:0000256" key="10">
    <source>
        <dbReference type="RuleBase" id="RU004512"/>
    </source>
</evidence>
<dbReference type="RefSeq" id="WP_052565565.1">
    <property type="nucleotide sequence ID" value="NZ_JXUW01000006.1"/>
</dbReference>
<dbReference type="SMART" id="SM00855">
    <property type="entry name" value="PGAM"/>
    <property type="match status" value="1"/>
</dbReference>
<keyword evidence="5 6" id="KW-0413">Isomerase</keyword>
<feature type="binding site" evidence="6 8">
    <location>
        <begin position="8"/>
        <end position="15"/>
    </location>
    <ligand>
        <name>substrate</name>
    </ligand>
</feature>
<accession>A0A0D8FVC7</accession>
<dbReference type="PROSITE" id="PS00175">
    <property type="entry name" value="PG_MUTASE"/>
    <property type="match status" value="1"/>
</dbReference>
<dbReference type="GO" id="GO:0006094">
    <property type="term" value="P:gluconeogenesis"/>
    <property type="evidence" value="ECO:0007669"/>
    <property type="project" value="UniProtKB-UniRule"/>
</dbReference>
<evidence type="ECO:0000256" key="8">
    <source>
        <dbReference type="PIRSR" id="PIRSR613078-2"/>
    </source>
</evidence>
<dbReference type="InterPro" id="IPR029033">
    <property type="entry name" value="His_PPase_superfam"/>
</dbReference>
<feature type="site" description="Transition state stabilizer" evidence="6 9">
    <location>
        <position position="182"/>
    </location>
</feature>
<dbReference type="NCBIfam" id="TIGR01258">
    <property type="entry name" value="pgm_1"/>
    <property type="match status" value="1"/>
</dbReference>
<dbReference type="OrthoDB" id="9781415at2"/>
<comment type="catalytic activity">
    <reaction evidence="1 6 10">
        <text>(2R)-2-phosphoglycerate = (2R)-3-phosphoglycerate</text>
        <dbReference type="Rhea" id="RHEA:15901"/>
        <dbReference type="ChEBI" id="CHEBI:58272"/>
        <dbReference type="ChEBI" id="CHEBI:58289"/>
        <dbReference type="EC" id="5.4.2.11"/>
    </reaction>
</comment>
<keyword evidence="3 6" id="KW-0312">Gluconeogenesis</keyword>
<evidence type="ECO:0000256" key="5">
    <source>
        <dbReference type="ARBA" id="ARBA00023235"/>
    </source>
</evidence>
<evidence type="ECO:0000313" key="11">
    <source>
        <dbReference type="EMBL" id="KJE77220.1"/>
    </source>
</evidence>
<evidence type="ECO:0000256" key="6">
    <source>
        <dbReference type="HAMAP-Rule" id="MF_01039"/>
    </source>
</evidence>
<keyword evidence="12" id="KW-1185">Reference proteome</keyword>
<gene>
    <name evidence="6 11" type="primary">gpmA</name>
    <name evidence="11" type="ORF">FEAC_09320</name>
</gene>
<dbReference type="UniPathway" id="UPA00109">
    <property type="reaction ID" value="UER00186"/>
</dbReference>
<evidence type="ECO:0000313" key="12">
    <source>
        <dbReference type="Proteomes" id="UP000032336"/>
    </source>
</evidence>
<dbReference type="STRING" id="1121877.FEAC_09320"/>
<dbReference type="NCBIfam" id="NF010713">
    <property type="entry name" value="PRK14115.1"/>
    <property type="match status" value="1"/>
</dbReference>
<dbReference type="Pfam" id="PF00300">
    <property type="entry name" value="His_Phos_1"/>
    <property type="match status" value="1"/>
</dbReference>
<dbReference type="PANTHER" id="PTHR11931">
    <property type="entry name" value="PHOSPHOGLYCERATE MUTASE"/>
    <property type="match status" value="1"/>
</dbReference>
<organism evidence="11 12">
    <name type="scientific">Ferrimicrobium acidiphilum DSM 19497</name>
    <dbReference type="NCBI Taxonomy" id="1121877"/>
    <lineage>
        <taxon>Bacteria</taxon>
        <taxon>Bacillati</taxon>
        <taxon>Actinomycetota</taxon>
        <taxon>Acidimicrobiia</taxon>
        <taxon>Acidimicrobiales</taxon>
        <taxon>Acidimicrobiaceae</taxon>
        <taxon>Ferrimicrobium</taxon>
    </lineage>
</organism>
<dbReference type="CDD" id="cd07067">
    <property type="entry name" value="HP_PGM_like"/>
    <property type="match status" value="1"/>
</dbReference>
<dbReference type="InterPro" id="IPR005952">
    <property type="entry name" value="Phosphogly_mut1"/>
</dbReference>